<dbReference type="GO" id="GO:0003700">
    <property type="term" value="F:DNA-binding transcription factor activity"/>
    <property type="evidence" value="ECO:0007669"/>
    <property type="project" value="TreeGrafter"/>
</dbReference>
<dbReference type="RefSeq" id="XP_007941224.1">
    <property type="nucleotide sequence ID" value="XM_007943033.1"/>
</dbReference>
<keyword evidence="8" id="KW-0805">Transcription regulation</keyword>
<dbReference type="SMART" id="SM00355">
    <property type="entry name" value="ZnF_C2H2"/>
    <property type="match status" value="14"/>
</dbReference>
<dbReference type="Pfam" id="PF01352">
    <property type="entry name" value="KRAB"/>
    <property type="match status" value="1"/>
</dbReference>
<gene>
    <name evidence="17" type="primary">NOP53</name>
</gene>
<feature type="region of interest" description="Disordered" evidence="13">
    <location>
        <begin position="244"/>
        <end position="359"/>
    </location>
</feature>
<reference evidence="17" key="1">
    <citation type="submission" date="2025-08" db="UniProtKB">
        <authorList>
            <consortium name="RefSeq"/>
        </authorList>
    </citation>
    <scope>IDENTIFICATION</scope>
</reference>
<dbReference type="FunFam" id="3.30.160.60:FF:000601">
    <property type="entry name" value="Histone-lysine N-methyltransferase PRDM9"/>
    <property type="match status" value="1"/>
</dbReference>
<feature type="compositionally biased region" description="Basic and acidic residues" evidence="13">
    <location>
        <begin position="41"/>
        <end position="50"/>
    </location>
</feature>
<feature type="region of interest" description="Disordered" evidence="13">
    <location>
        <begin position="35"/>
        <end position="60"/>
    </location>
</feature>
<evidence type="ECO:0000313" key="17">
    <source>
        <dbReference type="RefSeq" id="XP_007941224.1"/>
    </source>
</evidence>
<dbReference type="CTD" id="29997"/>
<evidence type="ECO:0000259" key="15">
    <source>
        <dbReference type="PROSITE" id="PS50805"/>
    </source>
</evidence>
<dbReference type="AlphaFoldDB" id="A0A8B6ZZV9"/>
<dbReference type="InterPro" id="IPR013087">
    <property type="entry name" value="Znf_C2H2_type"/>
</dbReference>
<dbReference type="InterPro" id="IPR050589">
    <property type="entry name" value="Ikaros_C2H2-ZF"/>
</dbReference>
<proteinExistence type="inferred from homology"/>
<keyword evidence="10" id="KW-0804">Transcription</keyword>
<dbReference type="SUPFAM" id="SSF109640">
    <property type="entry name" value="KRAB domain (Kruppel-associated box)"/>
    <property type="match status" value="1"/>
</dbReference>
<dbReference type="GO" id="GO:0005634">
    <property type="term" value="C:nucleus"/>
    <property type="evidence" value="ECO:0007669"/>
    <property type="project" value="UniProtKB-SubCell"/>
</dbReference>
<evidence type="ECO:0000256" key="11">
    <source>
        <dbReference type="ARBA" id="ARBA00023242"/>
    </source>
</evidence>
<comment type="subcellular location">
    <subcellularLocation>
        <location evidence="2">Nucleus</location>
    </subcellularLocation>
</comment>
<feature type="domain" description="C2H2-type" evidence="14">
    <location>
        <begin position="401"/>
        <end position="428"/>
    </location>
</feature>
<feature type="compositionally biased region" description="Basic and acidic residues" evidence="13">
    <location>
        <begin position="269"/>
        <end position="281"/>
    </location>
</feature>
<feature type="compositionally biased region" description="Basic and acidic residues" evidence="13">
    <location>
        <begin position="330"/>
        <end position="342"/>
    </location>
</feature>
<dbReference type="Gene3D" id="6.10.140.140">
    <property type="match status" value="1"/>
</dbReference>
<evidence type="ECO:0000256" key="4">
    <source>
        <dbReference type="ARBA" id="ARBA00022723"/>
    </source>
</evidence>
<dbReference type="FunFam" id="3.30.160.60:FF:002343">
    <property type="entry name" value="Zinc finger protein 33A"/>
    <property type="match status" value="5"/>
</dbReference>
<evidence type="ECO:0000256" key="12">
    <source>
        <dbReference type="PROSITE-ProRule" id="PRU00042"/>
    </source>
</evidence>
<evidence type="ECO:0000256" key="1">
    <source>
        <dbReference type="ARBA" id="ARBA00003767"/>
    </source>
</evidence>
<dbReference type="InterPro" id="IPR036236">
    <property type="entry name" value="Znf_C2H2_sf"/>
</dbReference>
<feature type="domain" description="C2H2-type" evidence="14">
    <location>
        <begin position="625"/>
        <end position="652"/>
    </location>
</feature>
<dbReference type="PROSITE" id="PS50157">
    <property type="entry name" value="ZINC_FINGER_C2H2_2"/>
    <property type="match status" value="14"/>
</dbReference>
<feature type="domain" description="C2H2-type" evidence="14">
    <location>
        <begin position="681"/>
        <end position="708"/>
    </location>
</feature>
<evidence type="ECO:0000256" key="2">
    <source>
        <dbReference type="ARBA" id="ARBA00004123"/>
    </source>
</evidence>
<evidence type="ECO:0000256" key="6">
    <source>
        <dbReference type="ARBA" id="ARBA00022771"/>
    </source>
</evidence>
<keyword evidence="9" id="KW-0238">DNA-binding</keyword>
<comment type="function">
    <text evidence="1">May be involved in transcriptional regulation.</text>
</comment>
<keyword evidence="6 12" id="KW-0863">Zinc-finger</keyword>
<feature type="domain" description="C2H2-type" evidence="14">
    <location>
        <begin position="513"/>
        <end position="540"/>
    </location>
</feature>
<evidence type="ECO:0000256" key="10">
    <source>
        <dbReference type="ARBA" id="ARBA00023163"/>
    </source>
</evidence>
<dbReference type="PANTHER" id="PTHR24404">
    <property type="entry name" value="ZINC FINGER PROTEIN"/>
    <property type="match status" value="1"/>
</dbReference>
<feature type="domain" description="C2H2-type" evidence="14">
    <location>
        <begin position="569"/>
        <end position="596"/>
    </location>
</feature>
<feature type="domain" description="KRAB" evidence="15">
    <location>
        <begin position="199"/>
        <end position="278"/>
    </location>
</feature>
<dbReference type="Proteomes" id="UP000694850">
    <property type="component" value="Unplaced"/>
</dbReference>
<dbReference type="GO" id="GO:0008270">
    <property type="term" value="F:zinc ion binding"/>
    <property type="evidence" value="ECO:0007669"/>
    <property type="project" value="UniProtKB-KW"/>
</dbReference>
<dbReference type="PROSITE" id="PS50805">
    <property type="entry name" value="KRAB"/>
    <property type="match status" value="1"/>
</dbReference>
<feature type="domain" description="C2H2-type" evidence="14">
    <location>
        <begin position="737"/>
        <end position="764"/>
    </location>
</feature>
<dbReference type="Pfam" id="PF00096">
    <property type="entry name" value="zf-C2H2"/>
    <property type="match status" value="13"/>
</dbReference>
<feature type="domain" description="C2H2-type" evidence="14">
    <location>
        <begin position="653"/>
        <end position="680"/>
    </location>
</feature>
<evidence type="ECO:0000256" key="7">
    <source>
        <dbReference type="ARBA" id="ARBA00022833"/>
    </source>
</evidence>
<evidence type="ECO:0000256" key="13">
    <source>
        <dbReference type="SAM" id="MobiDB-lite"/>
    </source>
</evidence>
<feature type="domain" description="C2H2-type" evidence="14">
    <location>
        <begin position="541"/>
        <end position="568"/>
    </location>
</feature>
<dbReference type="InterPro" id="IPR001909">
    <property type="entry name" value="KRAB"/>
</dbReference>
<feature type="domain" description="C2H2-type" evidence="14">
    <location>
        <begin position="709"/>
        <end position="736"/>
    </location>
</feature>
<feature type="domain" description="C2H2-type" evidence="14">
    <location>
        <begin position="597"/>
        <end position="624"/>
    </location>
</feature>
<keyword evidence="4" id="KW-0479">Metal-binding</keyword>
<sequence>MPASSCTVDPRGLRSRRLPQACTKEGYWAFHRANQRAARQRRGDGAEKYPDSGARPDGNILHDQFKSFQRRNLIKPWERANFKYKYKVKAGSSMVLAHPDSRTVGSHGRTKGLLMKSGLGCVDRLDVRVKKKSREYHLMQDLKVVNRMTINSAPFGPKPLHPTVYPSSYLHLHSSGGLSSEDADWLPERKRKPKILEPVTLEDVTVVFTEAEWETLSSEQKDLYREVMLEMFRSLLSLGSCAENHLPPGASRPGRQKQQEQQGSAPSCRGEHTGGQRRGEPSRPWCGRAGEREGARAGCSPPPRRATGPGQGSTVVGMEPRCGQRVNCAETDRQRKAVETSRRGAISSREDEADGGPKSTFVNQRAVFREKPCVCSEGGRGFSRKSALRLHQPTHSGEKPHVCKECGRGFTQRSVLLTHQRTHSGEKPYACSECGRSFTQKSGLLYHQRTHSGEKPYVCKECGRGFSHKSILIRHQRTHSGEKPYVCKECGRGFSQKSGLLMHQRTHSGEKPHVCKECGRGFSQKSGLLYHQRTHAGEKAYVCKECGRGFNWKSVLLIHQRTHSDKKPYVCSECGRGFTQKSGLLMHQRTHSGEKPHACKECGRGFSQKSGLFMHQRTHSGEKSYVCTECGRGFNWKSVLLHHQRTHSGEKPHVCKECERGFRDKSSLIRHQRTHSGEKPYLCLECGRGFIQKSGLIVHQRTHSGEKPYVCLECGRRFSQKSGLLVHQRTHSGEKPHVCKECGRGFSSKQSLTRHQRAHSGEAPCLQ</sequence>
<feature type="domain" description="C2H2-type" evidence="14">
    <location>
        <begin position="373"/>
        <end position="400"/>
    </location>
</feature>
<dbReference type="FunFam" id="3.30.160.60:FF:000155">
    <property type="entry name" value="zinc finger protein 133 isoform X1"/>
    <property type="match status" value="6"/>
</dbReference>
<keyword evidence="7" id="KW-0862">Zinc</keyword>
<dbReference type="PROSITE" id="PS00028">
    <property type="entry name" value="ZINC_FINGER_C2H2_1"/>
    <property type="match status" value="13"/>
</dbReference>
<dbReference type="PANTHER" id="PTHR24404:SF41">
    <property type="entry name" value="ZINC FINGER PROTEIN 613"/>
    <property type="match status" value="1"/>
</dbReference>
<keyword evidence="5" id="KW-0677">Repeat</keyword>
<dbReference type="Gene3D" id="3.30.160.60">
    <property type="entry name" value="Classic Zinc Finger"/>
    <property type="match status" value="14"/>
</dbReference>
<evidence type="ECO:0000256" key="9">
    <source>
        <dbReference type="ARBA" id="ARBA00023125"/>
    </source>
</evidence>
<dbReference type="InterPro" id="IPR036051">
    <property type="entry name" value="KRAB_dom_sf"/>
</dbReference>
<comment type="similarity">
    <text evidence="3">Belongs to the krueppel C2H2-type zinc-finger protein family.</text>
</comment>
<evidence type="ECO:0000256" key="8">
    <source>
        <dbReference type="ARBA" id="ARBA00023015"/>
    </source>
</evidence>
<dbReference type="SMART" id="SM00349">
    <property type="entry name" value="KRAB"/>
    <property type="match status" value="1"/>
</dbReference>
<accession>A0A8B6ZZV9</accession>
<organism evidence="16 17">
    <name type="scientific">Orycteropus afer afer</name>
    <dbReference type="NCBI Taxonomy" id="1230840"/>
    <lineage>
        <taxon>Eukaryota</taxon>
        <taxon>Metazoa</taxon>
        <taxon>Chordata</taxon>
        <taxon>Craniata</taxon>
        <taxon>Vertebrata</taxon>
        <taxon>Euteleostomi</taxon>
        <taxon>Mammalia</taxon>
        <taxon>Eutheria</taxon>
        <taxon>Afrotheria</taxon>
        <taxon>Tubulidentata</taxon>
        <taxon>Orycteropodidae</taxon>
        <taxon>Orycteropus</taxon>
    </lineage>
</organism>
<dbReference type="GO" id="GO:0006357">
    <property type="term" value="P:regulation of transcription by RNA polymerase II"/>
    <property type="evidence" value="ECO:0007669"/>
    <property type="project" value="TreeGrafter"/>
</dbReference>
<dbReference type="OrthoDB" id="6591996at2759"/>
<dbReference type="FunFam" id="3.30.160.60:FF:001576">
    <property type="entry name" value="HKR1, GLI-Kruppel zinc finger family member"/>
    <property type="match status" value="1"/>
</dbReference>
<feature type="domain" description="C2H2-type" evidence="14">
    <location>
        <begin position="485"/>
        <end position="512"/>
    </location>
</feature>
<name>A0A8B6ZZV9_ORYAF</name>
<keyword evidence="11" id="KW-0539">Nucleus</keyword>
<dbReference type="CDD" id="cd07765">
    <property type="entry name" value="KRAB_A-box"/>
    <property type="match status" value="1"/>
</dbReference>
<evidence type="ECO:0000259" key="14">
    <source>
        <dbReference type="PROSITE" id="PS50157"/>
    </source>
</evidence>
<dbReference type="GO" id="GO:0000978">
    <property type="term" value="F:RNA polymerase II cis-regulatory region sequence-specific DNA binding"/>
    <property type="evidence" value="ECO:0007669"/>
    <property type="project" value="TreeGrafter"/>
</dbReference>
<feature type="domain" description="C2H2-type" evidence="14">
    <location>
        <begin position="457"/>
        <end position="484"/>
    </location>
</feature>
<keyword evidence="16" id="KW-1185">Reference proteome</keyword>
<dbReference type="SUPFAM" id="SSF57667">
    <property type="entry name" value="beta-beta-alpha zinc fingers"/>
    <property type="match status" value="8"/>
</dbReference>
<dbReference type="GeneID" id="103198825"/>
<evidence type="ECO:0000256" key="3">
    <source>
        <dbReference type="ARBA" id="ARBA00006991"/>
    </source>
</evidence>
<evidence type="ECO:0000256" key="5">
    <source>
        <dbReference type="ARBA" id="ARBA00022737"/>
    </source>
</evidence>
<evidence type="ECO:0000313" key="16">
    <source>
        <dbReference type="Proteomes" id="UP000694850"/>
    </source>
</evidence>
<protein>
    <submittedName>
        <fullName evidence="17">Zinc finger protein 343</fullName>
    </submittedName>
</protein>
<feature type="domain" description="C2H2-type" evidence="14">
    <location>
        <begin position="429"/>
        <end position="456"/>
    </location>
</feature>